<evidence type="ECO:0000256" key="7">
    <source>
        <dbReference type="ARBA" id="ARBA00022842"/>
    </source>
</evidence>
<name>A0A345PA94_9GAMM</name>
<evidence type="ECO:0000256" key="3">
    <source>
        <dbReference type="ARBA" id="ARBA00004763"/>
    </source>
</evidence>
<comment type="function">
    <text evidence="9">Catalyzes the condensation of para-aminobenzoate (pABA) with 6-hydroxymethyl-7,8-dihydropterin diphosphate (DHPt-PP) to form 7,8-dihydropteroate (H2Pte), the immediate precursor of folate derivatives.</text>
</comment>
<dbReference type="SUPFAM" id="SSF51717">
    <property type="entry name" value="Dihydropteroate synthetase-like"/>
    <property type="match status" value="1"/>
</dbReference>
<dbReference type="PROSITE" id="PS00792">
    <property type="entry name" value="DHPS_1"/>
    <property type="match status" value="1"/>
</dbReference>
<dbReference type="Pfam" id="PF00809">
    <property type="entry name" value="Pterin_bind"/>
    <property type="match status" value="1"/>
</dbReference>
<dbReference type="InterPro" id="IPR000489">
    <property type="entry name" value="Pterin-binding_dom"/>
</dbReference>
<comment type="cofactor">
    <cofactor evidence="2 9">
        <name>Mg(2+)</name>
        <dbReference type="ChEBI" id="CHEBI:18420"/>
    </cofactor>
</comment>
<evidence type="ECO:0000256" key="9">
    <source>
        <dbReference type="RuleBase" id="RU361205"/>
    </source>
</evidence>
<keyword evidence="6 9" id="KW-0479">Metal-binding</keyword>
<keyword evidence="7 9" id="KW-0460">Magnesium</keyword>
<evidence type="ECO:0000256" key="1">
    <source>
        <dbReference type="ARBA" id="ARBA00000012"/>
    </source>
</evidence>
<dbReference type="OrthoDB" id="9811744at2"/>
<dbReference type="InterPro" id="IPR011005">
    <property type="entry name" value="Dihydropteroate_synth-like_sf"/>
</dbReference>
<dbReference type="UniPathway" id="UPA00077">
    <property type="reaction ID" value="UER00156"/>
</dbReference>
<feature type="domain" description="Pterin-binding" evidence="10">
    <location>
        <begin position="23"/>
        <end position="276"/>
    </location>
</feature>
<dbReference type="InterPro" id="IPR045031">
    <property type="entry name" value="DHP_synth-like"/>
</dbReference>
<evidence type="ECO:0000259" key="10">
    <source>
        <dbReference type="PROSITE" id="PS50972"/>
    </source>
</evidence>
<dbReference type="GO" id="GO:0046872">
    <property type="term" value="F:metal ion binding"/>
    <property type="evidence" value="ECO:0007669"/>
    <property type="project" value="UniProtKB-KW"/>
</dbReference>
<gene>
    <name evidence="11" type="primary">folP</name>
    <name evidence="11" type="ORF">HYN46_15960</name>
</gene>
<evidence type="ECO:0000256" key="6">
    <source>
        <dbReference type="ARBA" id="ARBA00022723"/>
    </source>
</evidence>
<organism evidence="11 12">
    <name type="scientific">Aquirhabdus parva</name>
    <dbReference type="NCBI Taxonomy" id="2283318"/>
    <lineage>
        <taxon>Bacteria</taxon>
        <taxon>Pseudomonadati</taxon>
        <taxon>Pseudomonadota</taxon>
        <taxon>Gammaproteobacteria</taxon>
        <taxon>Moraxellales</taxon>
        <taxon>Moraxellaceae</taxon>
        <taxon>Aquirhabdus</taxon>
    </lineage>
</organism>
<evidence type="ECO:0000256" key="4">
    <source>
        <dbReference type="ARBA" id="ARBA00012458"/>
    </source>
</evidence>
<dbReference type="InterPro" id="IPR006390">
    <property type="entry name" value="DHP_synth_dom"/>
</dbReference>
<dbReference type="Gene3D" id="3.20.20.20">
    <property type="entry name" value="Dihydropteroate synthase-like"/>
    <property type="match status" value="1"/>
</dbReference>
<reference evidence="11 12" key="1">
    <citation type="submission" date="2018-07" db="EMBL/GenBank/DDBJ databases">
        <title>Genome sequencing of Moraxellaceae gen. HYN0046.</title>
        <authorList>
            <person name="Kim M."/>
            <person name="Yi H."/>
        </authorList>
    </citation>
    <scope>NUCLEOTIDE SEQUENCE [LARGE SCALE GENOMIC DNA]</scope>
    <source>
        <strain evidence="11 12">HYN0046</strain>
    </source>
</reference>
<dbReference type="PROSITE" id="PS00793">
    <property type="entry name" value="DHPS_2"/>
    <property type="match status" value="1"/>
</dbReference>
<sequence>MKLHPLPKRILQCGKHTLDLSRPQVMGILNVTPDSFSDGGRFNHLDTALKHAELMLDEGASIIDIGGESTRPNAAPVSVQEELDRVIPLVEALTQGFDPIISIDTSSPEVFSAAVDAGATIWNDVRALTRPNALDTAARLKLPVILMHMRGEPATMNDLAVYHDVTREVHTELSFRIEEAFAAGIMADNLIIDMGFGFAKDTPQSLQLLNEIWKLNTLELPMLMGISRKRVLGEILNGAAVDERIYAGLGAALLGVQQGVSIIRTHDVRATVEMLSVFSQLP</sequence>
<evidence type="ECO:0000256" key="5">
    <source>
        <dbReference type="ARBA" id="ARBA00022679"/>
    </source>
</evidence>
<dbReference type="PANTHER" id="PTHR20941">
    <property type="entry name" value="FOLATE SYNTHESIS PROTEINS"/>
    <property type="match status" value="1"/>
</dbReference>
<keyword evidence="12" id="KW-1185">Reference proteome</keyword>
<comment type="similarity">
    <text evidence="9">Belongs to the DHPS family.</text>
</comment>
<dbReference type="GO" id="GO:0005829">
    <property type="term" value="C:cytosol"/>
    <property type="evidence" value="ECO:0007669"/>
    <property type="project" value="TreeGrafter"/>
</dbReference>
<dbReference type="EC" id="2.5.1.15" evidence="4 9"/>
<comment type="pathway">
    <text evidence="3 9">Cofactor biosynthesis; tetrahydrofolate biosynthesis; 7,8-dihydrofolate from 2-amino-4-hydroxy-6-hydroxymethyl-7,8-dihydropteridine diphosphate and 4-aminobenzoate: step 1/2.</text>
</comment>
<protein>
    <recommendedName>
        <fullName evidence="4 9">Dihydropteroate synthase</fullName>
        <shortName evidence="9">DHPS</shortName>
        <ecNumber evidence="4 9">2.5.1.15</ecNumber>
    </recommendedName>
    <alternativeName>
        <fullName evidence="9">Dihydropteroate pyrophosphorylase</fullName>
    </alternativeName>
</protein>
<dbReference type="PANTHER" id="PTHR20941:SF1">
    <property type="entry name" value="FOLIC ACID SYNTHESIS PROTEIN FOL1"/>
    <property type="match status" value="1"/>
</dbReference>
<keyword evidence="5 9" id="KW-0808">Transferase</keyword>
<dbReference type="RefSeq" id="WP_114900311.1">
    <property type="nucleotide sequence ID" value="NZ_CP031222.1"/>
</dbReference>
<dbReference type="AlphaFoldDB" id="A0A345PA94"/>
<proteinExistence type="inferred from homology"/>
<dbReference type="GO" id="GO:0004156">
    <property type="term" value="F:dihydropteroate synthase activity"/>
    <property type="evidence" value="ECO:0007669"/>
    <property type="project" value="UniProtKB-EC"/>
</dbReference>
<dbReference type="EMBL" id="CP031222">
    <property type="protein sequence ID" value="AXI04203.1"/>
    <property type="molecule type" value="Genomic_DNA"/>
</dbReference>
<dbReference type="GO" id="GO:0046654">
    <property type="term" value="P:tetrahydrofolate biosynthetic process"/>
    <property type="evidence" value="ECO:0007669"/>
    <property type="project" value="UniProtKB-UniPathway"/>
</dbReference>
<dbReference type="GO" id="GO:0046656">
    <property type="term" value="P:folic acid biosynthetic process"/>
    <property type="evidence" value="ECO:0007669"/>
    <property type="project" value="UniProtKB-KW"/>
</dbReference>
<evidence type="ECO:0000256" key="8">
    <source>
        <dbReference type="ARBA" id="ARBA00022909"/>
    </source>
</evidence>
<dbReference type="NCBIfam" id="TIGR01496">
    <property type="entry name" value="DHPS"/>
    <property type="match status" value="1"/>
</dbReference>
<dbReference type="CDD" id="cd00739">
    <property type="entry name" value="DHPS"/>
    <property type="match status" value="1"/>
</dbReference>
<evidence type="ECO:0000313" key="11">
    <source>
        <dbReference type="EMBL" id="AXI04203.1"/>
    </source>
</evidence>
<dbReference type="Proteomes" id="UP000253940">
    <property type="component" value="Chromosome"/>
</dbReference>
<keyword evidence="8 9" id="KW-0289">Folate biosynthesis</keyword>
<evidence type="ECO:0000313" key="12">
    <source>
        <dbReference type="Proteomes" id="UP000253940"/>
    </source>
</evidence>
<evidence type="ECO:0000256" key="2">
    <source>
        <dbReference type="ARBA" id="ARBA00001946"/>
    </source>
</evidence>
<dbReference type="KEGG" id="mbah:HYN46_15960"/>
<comment type="catalytic activity">
    <reaction evidence="1">
        <text>(7,8-dihydropterin-6-yl)methyl diphosphate + 4-aminobenzoate = 7,8-dihydropteroate + diphosphate</text>
        <dbReference type="Rhea" id="RHEA:19949"/>
        <dbReference type="ChEBI" id="CHEBI:17836"/>
        <dbReference type="ChEBI" id="CHEBI:17839"/>
        <dbReference type="ChEBI" id="CHEBI:33019"/>
        <dbReference type="ChEBI" id="CHEBI:72950"/>
        <dbReference type="EC" id="2.5.1.15"/>
    </reaction>
</comment>
<accession>A0A345PA94</accession>
<dbReference type="PROSITE" id="PS50972">
    <property type="entry name" value="PTERIN_BINDING"/>
    <property type="match status" value="1"/>
</dbReference>